<evidence type="ECO:0000313" key="3">
    <source>
        <dbReference type="Proteomes" id="UP000327085"/>
    </source>
</evidence>
<dbReference type="Gramene" id="VVA22199">
    <property type="protein sequence ID" value="VVA22199"/>
    <property type="gene ID" value="Prudul26B006955"/>
</dbReference>
<dbReference type="EMBL" id="CABIKO010000059">
    <property type="protein sequence ID" value="VVA22199.1"/>
    <property type="molecule type" value="Genomic_DNA"/>
</dbReference>
<dbReference type="Proteomes" id="UP000327085">
    <property type="component" value="Chromosome 1"/>
</dbReference>
<name>A0A5E4F514_PRUDU</name>
<protein>
    <submittedName>
        <fullName evidence="2">Uncharacterized protein</fullName>
    </submittedName>
</protein>
<organism evidence="2 3">
    <name type="scientific">Prunus dulcis</name>
    <name type="common">Almond</name>
    <name type="synonym">Amygdalus dulcis</name>
    <dbReference type="NCBI Taxonomy" id="3755"/>
    <lineage>
        <taxon>Eukaryota</taxon>
        <taxon>Viridiplantae</taxon>
        <taxon>Streptophyta</taxon>
        <taxon>Embryophyta</taxon>
        <taxon>Tracheophyta</taxon>
        <taxon>Spermatophyta</taxon>
        <taxon>Magnoliopsida</taxon>
        <taxon>eudicotyledons</taxon>
        <taxon>Gunneridae</taxon>
        <taxon>Pentapetalae</taxon>
        <taxon>rosids</taxon>
        <taxon>fabids</taxon>
        <taxon>Rosales</taxon>
        <taxon>Rosaceae</taxon>
        <taxon>Amygdaloideae</taxon>
        <taxon>Amygdaleae</taxon>
        <taxon>Prunus</taxon>
    </lineage>
</organism>
<evidence type="ECO:0000313" key="2">
    <source>
        <dbReference type="EMBL" id="VVA22199.1"/>
    </source>
</evidence>
<accession>A0A5E4F514</accession>
<sequence length="93" mass="10526">MRASPAVLNRVMRASPAVLDELGLGGFGSKKGFQQQKSSPGDSWGPPNGQARRRKWPEVQTEVQDKIPDASMASALKIRIFFYRWRVHCTRQR</sequence>
<dbReference type="InParanoid" id="A0A5E4F514"/>
<dbReference type="AlphaFoldDB" id="A0A5E4F514"/>
<proteinExistence type="predicted"/>
<feature type="region of interest" description="Disordered" evidence="1">
    <location>
        <begin position="29"/>
        <end position="58"/>
    </location>
</feature>
<reference evidence="3" key="1">
    <citation type="journal article" date="2020" name="Plant J.">
        <title>Transposons played a major role in the diversification between the closely related almond and peach genomes: results from the almond genome sequence.</title>
        <authorList>
            <person name="Alioto T."/>
            <person name="Alexiou K.G."/>
            <person name="Bardil A."/>
            <person name="Barteri F."/>
            <person name="Castanera R."/>
            <person name="Cruz F."/>
            <person name="Dhingra A."/>
            <person name="Duval H."/>
            <person name="Fernandez I Marti A."/>
            <person name="Frias L."/>
            <person name="Galan B."/>
            <person name="Garcia J.L."/>
            <person name="Howad W."/>
            <person name="Gomez-Garrido J."/>
            <person name="Gut M."/>
            <person name="Julca I."/>
            <person name="Morata J."/>
            <person name="Puigdomenech P."/>
            <person name="Ribeca P."/>
            <person name="Rubio Cabetas M.J."/>
            <person name="Vlasova A."/>
            <person name="Wirthensohn M."/>
            <person name="Garcia-Mas J."/>
            <person name="Gabaldon T."/>
            <person name="Casacuberta J.M."/>
            <person name="Arus P."/>
        </authorList>
    </citation>
    <scope>NUCLEOTIDE SEQUENCE [LARGE SCALE GENOMIC DNA]</scope>
    <source>
        <strain evidence="3">cv. Texas</strain>
    </source>
</reference>
<gene>
    <name evidence="2" type="ORF">ALMOND_2B006955</name>
</gene>
<feature type="compositionally biased region" description="Low complexity" evidence="1">
    <location>
        <begin position="30"/>
        <end position="39"/>
    </location>
</feature>
<evidence type="ECO:0000256" key="1">
    <source>
        <dbReference type="SAM" id="MobiDB-lite"/>
    </source>
</evidence>